<comment type="caution">
    <text evidence="2">The sequence shown here is derived from an EMBL/GenBank/DDBJ whole genome shotgun (WGS) entry which is preliminary data.</text>
</comment>
<dbReference type="Pfam" id="PF00657">
    <property type="entry name" value="Lipase_GDSL"/>
    <property type="match status" value="1"/>
</dbReference>
<dbReference type="PANTHER" id="PTHR43784:SF2">
    <property type="entry name" value="GDSL-LIKE LIPASE_ACYLHYDROLASE, PUTATIVE (AFU_ORTHOLOGUE AFUA_2G00820)-RELATED"/>
    <property type="match status" value="1"/>
</dbReference>
<proteinExistence type="predicted"/>
<name>A0A843YU06_9BURK</name>
<organism evidence="2 3">
    <name type="scientific">Glaciimonas soli</name>
    <dbReference type="NCBI Taxonomy" id="2590999"/>
    <lineage>
        <taxon>Bacteria</taxon>
        <taxon>Pseudomonadati</taxon>
        <taxon>Pseudomonadota</taxon>
        <taxon>Betaproteobacteria</taxon>
        <taxon>Burkholderiales</taxon>
        <taxon>Oxalobacteraceae</taxon>
        <taxon>Glaciimonas</taxon>
    </lineage>
</organism>
<protein>
    <submittedName>
        <fullName evidence="2">SGNH/GDSL hydrolase family protein</fullName>
    </submittedName>
</protein>
<dbReference type="CDD" id="cd01830">
    <property type="entry name" value="XynE_like"/>
    <property type="match status" value="1"/>
</dbReference>
<evidence type="ECO:0000313" key="3">
    <source>
        <dbReference type="Proteomes" id="UP000451565"/>
    </source>
</evidence>
<dbReference type="GO" id="GO:0016788">
    <property type="term" value="F:hydrolase activity, acting on ester bonds"/>
    <property type="evidence" value="ECO:0007669"/>
    <property type="project" value="InterPro"/>
</dbReference>
<dbReference type="Gene3D" id="3.40.50.1110">
    <property type="entry name" value="SGNH hydrolase"/>
    <property type="match status" value="1"/>
</dbReference>
<evidence type="ECO:0000313" key="2">
    <source>
        <dbReference type="EMBL" id="MQR01093.1"/>
    </source>
</evidence>
<dbReference type="InterPro" id="IPR001087">
    <property type="entry name" value="GDSL"/>
</dbReference>
<dbReference type="InterPro" id="IPR036514">
    <property type="entry name" value="SGNH_hydro_sf"/>
</dbReference>
<gene>
    <name evidence="2" type="ORF">GEV47_10405</name>
</gene>
<dbReference type="SUPFAM" id="SSF52266">
    <property type="entry name" value="SGNH hydrolase"/>
    <property type="match status" value="1"/>
</dbReference>
<dbReference type="EMBL" id="WINI01000004">
    <property type="protein sequence ID" value="MQR01093.1"/>
    <property type="molecule type" value="Genomic_DNA"/>
</dbReference>
<keyword evidence="1" id="KW-0812">Transmembrane</keyword>
<keyword evidence="1" id="KW-0472">Membrane</keyword>
<feature type="transmembrane region" description="Helical" evidence="1">
    <location>
        <begin position="86"/>
        <end position="106"/>
    </location>
</feature>
<keyword evidence="1" id="KW-1133">Transmembrane helix</keyword>
<dbReference type="PANTHER" id="PTHR43784">
    <property type="entry name" value="GDSL-LIKE LIPASE/ACYLHYDROLASE, PUTATIVE (AFU_ORTHOLOGUE AFUA_2G00820)-RELATED"/>
    <property type="match status" value="1"/>
</dbReference>
<reference evidence="2 3" key="1">
    <citation type="submission" date="2019-10" db="EMBL/GenBank/DDBJ databases">
        <title>Glaciimonas soli sp. nov., a psychrophilic bacterium isolated from the forest soil of a high elevation mountain in Taiwan.</title>
        <authorList>
            <person name="Wang L.-T."/>
            <person name="Shieh W.Y."/>
        </authorList>
    </citation>
    <scope>NUCLEOTIDE SEQUENCE [LARGE SCALE GENOMIC DNA]</scope>
    <source>
        <strain evidence="2 3">GS1</strain>
    </source>
</reference>
<keyword evidence="2" id="KW-0378">Hydrolase</keyword>
<dbReference type="AlphaFoldDB" id="A0A843YU06"/>
<sequence length="500" mass="53743">MRSAIPDRHSLHSYLLCVNRHCSFNCHPLDSAHHPVGGEIADAPLHRQTLLFRYGVAACCGCRRWILSYAAIDFQLKDMSMNCSRFIGVVFGIVCSFIIGITSAWADENNWVESWAAAPDQAGKPLQALTVREVVRTSMGGAKVRIRFSNLYGTGPVSIAAAHVALHASGSAIQPGTDHPLTFGGSPVLTMNKGESVLSDPVNMSVAPLQELAISLYIKTDTGPSTIHGVAMASTYIKNDVDATAAINLDATKTVTSWYFLSDVEVAGNDHSGSIVAVGSSIEDGVGSTMDANRRWPDLLASRLQSGVDNAGLASIGVANSGIAGNRLLRDADDPFRGYSVLHRLDRDVLDKPGVRWVILDIGINDIGASTVLGKADAQASARQIIDGMKELIARAHAKNINVIGATLTPCAGVDFGSGKHSYYSVAGETKRKTINYWIRNAHAFDGVVDFDKILRDPKRLDHINPTFDSGDHLHPNDAGYKAMADAVDLRLFGYKPIVR</sequence>
<evidence type="ECO:0000256" key="1">
    <source>
        <dbReference type="SAM" id="Phobius"/>
    </source>
</evidence>
<dbReference type="Proteomes" id="UP000451565">
    <property type="component" value="Unassembled WGS sequence"/>
</dbReference>
<dbReference type="OrthoDB" id="1828825at2"/>
<dbReference type="InterPro" id="IPR053140">
    <property type="entry name" value="GDSL_Rv0518-like"/>
</dbReference>
<keyword evidence="3" id="KW-1185">Reference proteome</keyword>
<accession>A0A843YU06</accession>